<dbReference type="Proteomes" id="UP000027432">
    <property type="component" value="Unassembled WGS sequence"/>
</dbReference>
<dbReference type="STRING" id="1353537.TP2_14220"/>
<accession>A0A074J2N4</accession>
<keyword evidence="2" id="KW-1185">Reference proteome</keyword>
<sequence>MIMSDAEKTYEHSVPFFWPMAAAMEWQKIGLDAVEKGLTYLDEAAKITTPPEPQWATKNEVLLDLDTMRLRDFGGTGGGIPVLVDAPYAGHSSTIADYAKGQSLIETLLAAGLGRVLCTDWKSATPEMRDFDIDKYLAEINVAVDDLGGRVMLVGLCQGGWMSAMYAARFPEKVAGLVLAGSPIDTDAGHGPIRKLAHQMPLSAYREMVEAGEGRMPGRFMLTGWKNMHADQQYFGKFVDLYEHIDDRNFMKRTERFESWYENPIDLPGRYYLQAIELLFKRNLFAKGKFVGLGQKLDLGAITCPAFLLAGKADDITTREQVFAAETLLGTPRGEITSRLVEGGHIGLFMGSHTLSTVWPEIGQWLGALGAKSGDTKNGSDRH</sequence>
<dbReference type="PANTHER" id="PTHR36837">
    <property type="entry name" value="POLY(3-HYDROXYALKANOATE) POLYMERASE SUBUNIT PHAC"/>
    <property type="match status" value="1"/>
</dbReference>
<name>A0A074J2N4_9RHOB</name>
<dbReference type="EMBL" id="AUND01000041">
    <property type="protein sequence ID" value="KEO50779.1"/>
    <property type="molecule type" value="Genomic_DNA"/>
</dbReference>
<dbReference type="InterPro" id="IPR024501">
    <property type="entry name" value="DUF3141"/>
</dbReference>
<dbReference type="PANTHER" id="PTHR36837:SF2">
    <property type="entry name" value="POLY(3-HYDROXYALKANOATE) POLYMERASE SUBUNIT PHAC"/>
    <property type="match status" value="1"/>
</dbReference>
<dbReference type="SUPFAM" id="SSF53474">
    <property type="entry name" value="alpha/beta-Hydrolases"/>
    <property type="match status" value="1"/>
</dbReference>
<comment type="caution">
    <text evidence="1">The sequence shown here is derived from an EMBL/GenBank/DDBJ whole genome shotgun (WGS) entry which is preliminary data.</text>
</comment>
<evidence type="ECO:0000313" key="1">
    <source>
        <dbReference type="EMBL" id="KEO50779.1"/>
    </source>
</evidence>
<evidence type="ECO:0000313" key="2">
    <source>
        <dbReference type="Proteomes" id="UP000027432"/>
    </source>
</evidence>
<dbReference type="InterPro" id="IPR029058">
    <property type="entry name" value="AB_hydrolase_fold"/>
</dbReference>
<organism evidence="1 2">
    <name type="scientific">Thioclava pacifica DSM 10166</name>
    <dbReference type="NCBI Taxonomy" id="1353537"/>
    <lineage>
        <taxon>Bacteria</taxon>
        <taxon>Pseudomonadati</taxon>
        <taxon>Pseudomonadota</taxon>
        <taxon>Alphaproteobacteria</taxon>
        <taxon>Rhodobacterales</taxon>
        <taxon>Paracoccaceae</taxon>
        <taxon>Thioclava</taxon>
    </lineage>
</organism>
<gene>
    <name evidence="1" type="ORF">TP2_14220</name>
</gene>
<dbReference type="Pfam" id="PF11339">
    <property type="entry name" value="DUF3141"/>
    <property type="match status" value="1"/>
</dbReference>
<dbReference type="InterPro" id="IPR051321">
    <property type="entry name" value="PHA/PHB_synthase"/>
</dbReference>
<proteinExistence type="predicted"/>
<dbReference type="AlphaFoldDB" id="A0A074J2N4"/>
<reference evidence="1 2" key="1">
    <citation type="submission" date="2013-07" db="EMBL/GenBank/DDBJ databases">
        <title>Thioclava pacifica DSM 10166 Genome Sequencing.</title>
        <authorList>
            <person name="Lai Q."/>
            <person name="Shao Z."/>
        </authorList>
    </citation>
    <scope>NUCLEOTIDE SEQUENCE [LARGE SCALE GENOMIC DNA]</scope>
    <source>
        <strain evidence="1 2">DSM 10166</strain>
    </source>
</reference>
<protein>
    <recommendedName>
        <fullName evidence="3">Esterase</fullName>
    </recommendedName>
</protein>
<evidence type="ECO:0008006" key="3">
    <source>
        <dbReference type="Google" id="ProtNLM"/>
    </source>
</evidence>
<dbReference type="eggNOG" id="COG4553">
    <property type="taxonomic scope" value="Bacteria"/>
</dbReference>
<dbReference type="Gene3D" id="3.40.50.1820">
    <property type="entry name" value="alpha/beta hydrolase"/>
    <property type="match status" value="1"/>
</dbReference>